<feature type="region of interest" description="Disordered" evidence="1">
    <location>
        <begin position="11"/>
        <end position="38"/>
    </location>
</feature>
<dbReference type="Proteomes" id="UP000018763">
    <property type="component" value="Chromosome"/>
</dbReference>
<dbReference type="EMBL" id="CP006936">
    <property type="protein sequence ID" value="AHC27460.1"/>
    <property type="molecule type" value="Genomic_DNA"/>
</dbReference>
<evidence type="ECO:0000313" key="2">
    <source>
        <dbReference type="EMBL" id="AHC27460.1"/>
    </source>
</evidence>
<dbReference type="KEGG" id="mne:D174_24195"/>
<proteinExistence type="predicted"/>
<gene>
    <name evidence="2" type="ORF">D174_24195</name>
</gene>
<protein>
    <submittedName>
        <fullName evidence="2">Uncharacterized protein</fullName>
    </submittedName>
</protein>
<evidence type="ECO:0000256" key="1">
    <source>
        <dbReference type="SAM" id="MobiDB-lite"/>
    </source>
</evidence>
<dbReference type="eggNOG" id="ENOG5031NJJ">
    <property type="taxonomic scope" value="Bacteria"/>
</dbReference>
<organism evidence="2 3">
    <name type="scientific">Mycolicibacterium neoaurum VKM Ac-1815D</name>
    <dbReference type="NCBI Taxonomy" id="700508"/>
    <lineage>
        <taxon>Bacteria</taxon>
        <taxon>Bacillati</taxon>
        <taxon>Actinomycetota</taxon>
        <taxon>Actinomycetes</taxon>
        <taxon>Mycobacteriales</taxon>
        <taxon>Mycobacteriaceae</taxon>
        <taxon>Mycolicibacterium</taxon>
    </lineage>
</organism>
<accession>V5XGA7</accession>
<name>V5XGA7_MYCNE</name>
<dbReference type="AlphaFoldDB" id="V5XGA7"/>
<keyword evidence="3" id="KW-1185">Reference proteome</keyword>
<evidence type="ECO:0000313" key="3">
    <source>
        <dbReference type="Proteomes" id="UP000018763"/>
    </source>
</evidence>
<reference evidence="2 3" key="1">
    <citation type="journal article" date="2014" name="Genome Announc.">
        <title>Complete Genome Sequence of Sterol-Transforming Mycobacterium neoaurum Strain VKM Ac-1815D.</title>
        <authorList>
            <person name="Shtratnikova V.Y."/>
            <person name="Bragin E.Y."/>
            <person name="Dovbnya D.V."/>
            <person name="Pekov Y.A."/>
            <person name="Schelkunov M.I."/>
            <person name="Strizhov N."/>
            <person name="Ivashina T.V."/>
            <person name="Ashapkin V.V."/>
            <person name="Donova M.V."/>
        </authorList>
    </citation>
    <scope>NUCLEOTIDE SEQUENCE [LARGE SCALE GENOMIC DNA]</scope>
    <source>
        <strain evidence="2 3">VKM Ac-1815D</strain>
    </source>
</reference>
<sequence length="192" mass="19503">MLAVGLSACAPSQPGAPSSAAPTLPAFTTSATPTTTAPAQATDYTRLLVTAADLSDAEDTFTERHIEASPGGLPGASAFFVNAEDTRAISSTILVYDNPGTAATALKEARGTLGSRVTGNPVPGGVGPDSVMVRGADPDEAKDITVLMFTQGRALARLEFQSAGGDATTDGYVTTVGKMQQIALRSGLQDEN</sequence>